<evidence type="ECO:0000259" key="3">
    <source>
        <dbReference type="PROSITE" id="PS50043"/>
    </source>
</evidence>
<comment type="caution">
    <text evidence="4">The sequence shown here is derived from an EMBL/GenBank/DDBJ whole genome shotgun (WGS) entry which is preliminary data.</text>
</comment>
<dbReference type="InterPro" id="IPR036388">
    <property type="entry name" value="WH-like_DNA-bd_sf"/>
</dbReference>
<feature type="domain" description="HTH luxR-type" evidence="3">
    <location>
        <begin position="898"/>
        <end position="963"/>
    </location>
</feature>
<gene>
    <name evidence="4" type="ORF">GCM10010140_50230</name>
</gene>
<keyword evidence="2" id="KW-0067">ATP-binding</keyword>
<sequence length="970" mass="105314">MPQVAQPDALAPALIGRDDAMATMVAALSRPALVLVEGEAGIGKSRLLDECLAAPALRGRVVLMAACPPLEEPFPLGAVVDGLRVFHDRLGGLALSPLAGALRPLFPEWAPWLPPALEALPDPQETRHRLFRALSELIDALGVDVLVVEDAHWADAATLDWLLTLAASRDAKRSIVVTYRPLDVGEGSPLLRLTSRPPRNMAWERISLEPLDVPQTRALVESMFATADVSDRFAAFLHEHTGGIPLALEETVRLLRARRDIFRSESGWRRRITEELRVPPTMRDSVLERVARLDPGTRAVLEAAAVLEAPADEALIAAVAGLGEPAARDGLTGALASGLLREAGRGTFAFRHVLASRAVAEATPIPSRRRLHHRAALALREGEHPPVVRLCRHFRESGDVEEWCRYAEAAAELALEAGDGHTTVAMMLDLLTTADHPVERRVRLARRLGMAVSVTAEPLLGLGERVRAALEETLAHPGLPAQARGEIGLRLGRLRFHLGEFEAAMVGLEAAMPDLEDRPELAVQAMLLLANPMIRAWPRTRHLAWAGRAEELFPLVSGPVERAAFLSNQAAALLGLGEEDGWRVARSLPADGAGRLERQEIARGRLMAGQFCTLWGRHDDARAYLDSAAALVERVGYRRIESVLRLARAHLAWHDGRWEGLDDVAAELAGSEAADEATRLEARMIQGLLDLARGAPQRAERRLREVLAASLPRGHVDPFIFPDVALARILLSRGEPEAALEITEPVLDMIAGKDVWLWATEVLPVHLDALLAAGRAEERGGLVAAFAAGMSGRNAPAAAAAVLTCRAMVTSDPRAAAGLFGRAAAAWAALPRPYDRLLATERQGRRLLQAGERERGLTVLEQSQRLLTELGARWDADRVAHLLREQGVEVARPWRGGRRGYGDRLSPREVEIVALVARGWTNKRIAEILTLSPRTVERHLSAAMRKLSVTTRTALVTAAAAEGLLDQAPT</sequence>
<evidence type="ECO:0000313" key="5">
    <source>
        <dbReference type="Proteomes" id="UP000611554"/>
    </source>
</evidence>
<dbReference type="Proteomes" id="UP000611554">
    <property type="component" value="Unassembled WGS sequence"/>
</dbReference>
<dbReference type="PROSITE" id="PS00622">
    <property type="entry name" value="HTH_LUXR_1"/>
    <property type="match status" value="1"/>
</dbReference>
<reference evidence="5" key="1">
    <citation type="journal article" date="2019" name="Int. J. Syst. Evol. Microbiol.">
        <title>The Global Catalogue of Microorganisms (GCM) 10K type strain sequencing project: providing services to taxonomists for standard genome sequencing and annotation.</title>
        <authorList>
            <consortium name="The Broad Institute Genomics Platform"/>
            <consortium name="The Broad Institute Genome Sequencing Center for Infectious Disease"/>
            <person name="Wu L."/>
            <person name="Ma J."/>
        </authorList>
    </citation>
    <scope>NUCLEOTIDE SEQUENCE [LARGE SCALE GENOMIC DNA]</scope>
    <source>
        <strain evidence="5">JCM 3115</strain>
    </source>
</reference>
<dbReference type="CDD" id="cd06170">
    <property type="entry name" value="LuxR_C_like"/>
    <property type="match status" value="1"/>
</dbReference>
<proteinExistence type="predicted"/>
<dbReference type="PROSITE" id="PS50043">
    <property type="entry name" value="HTH_LUXR_2"/>
    <property type="match status" value="1"/>
</dbReference>
<dbReference type="Pfam" id="PF00196">
    <property type="entry name" value="GerE"/>
    <property type="match status" value="1"/>
</dbReference>
<evidence type="ECO:0000256" key="1">
    <source>
        <dbReference type="ARBA" id="ARBA00022741"/>
    </source>
</evidence>
<dbReference type="InterPro" id="IPR041664">
    <property type="entry name" value="AAA_16"/>
</dbReference>
<dbReference type="SMART" id="SM00421">
    <property type="entry name" value="HTH_LUXR"/>
    <property type="match status" value="1"/>
</dbReference>
<dbReference type="InterPro" id="IPR000792">
    <property type="entry name" value="Tscrpt_reg_LuxR_C"/>
</dbReference>
<protein>
    <submittedName>
        <fullName evidence="4">LuxR family transcriptional regulator</fullName>
    </submittedName>
</protein>
<dbReference type="InterPro" id="IPR016032">
    <property type="entry name" value="Sig_transdc_resp-reg_C-effctor"/>
</dbReference>
<dbReference type="PRINTS" id="PR00038">
    <property type="entry name" value="HTHLUXR"/>
</dbReference>
<dbReference type="PANTHER" id="PTHR16305:SF35">
    <property type="entry name" value="TRANSCRIPTIONAL ACTIVATOR DOMAIN"/>
    <property type="match status" value="1"/>
</dbReference>
<dbReference type="InterPro" id="IPR027417">
    <property type="entry name" value="P-loop_NTPase"/>
</dbReference>
<evidence type="ECO:0000256" key="2">
    <source>
        <dbReference type="ARBA" id="ARBA00022840"/>
    </source>
</evidence>
<organism evidence="4 5">
    <name type="scientific">Streptosporangium pseudovulgare</name>
    <dbReference type="NCBI Taxonomy" id="35765"/>
    <lineage>
        <taxon>Bacteria</taxon>
        <taxon>Bacillati</taxon>
        <taxon>Actinomycetota</taxon>
        <taxon>Actinomycetes</taxon>
        <taxon>Streptosporangiales</taxon>
        <taxon>Streptosporangiaceae</taxon>
        <taxon>Streptosporangium</taxon>
    </lineage>
</organism>
<dbReference type="EMBL" id="BMQJ01000013">
    <property type="protein sequence ID" value="GGQ13978.1"/>
    <property type="molecule type" value="Genomic_DNA"/>
</dbReference>
<dbReference type="SUPFAM" id="SSF46894">
    <property type="entry name" value="C-terminal effector domain of the bipartite response regulators"/>
    <property type="match status" value="1"/>
</dbReference>
<dbReference type="SUPFAM" id="SSF52540">
    <property type="entry name" value="P-loop containing nucleoside triphosphate hydrolases"/>
    <property type="match status" value="1"/>
</dbReference>
<dbReference type="PANTHER" id="PTHR16305">
    <property type="entry name" value="TESTICULAR SOLUBLE ADENYLYL CYCLASE"/>
    <property type="match status" value="1"/>
</dbReference>
<keyword evidence="5" id="KW-1185">Reference proteome</keyword>
<dbReference type="Pfam" id="PF13191">
    <property type="entry name" value="AAA_16"/>
    <property type="match status" value="1"/>
</dbReference>
<evidence type="ECO:0000313" key="4">
    <source>
        <dbReference type="EMBL" id="GGQ13978.1"/>
    </source>
</evidence>
<keyword evidence="1" id="KW-0547">Nucleotide-binding</keyword>
<dbReference type="Gene3D" id="1.10.10.10">
    <property type="entry name" value="Winged helix-like DNA-binding domain superfamily/Winged helix DNA-binding domain"/>
    <property type="match status" value="1"/>
</dbReference>
<accession>A0ABQ2R4W7</accession>
<name>A0ABQ2R4W7_9ACTN</name>